<keyword evidence="5" id="KW-0969">Cilium</keyword>
<dbReference type="PANTHER" id="PTHR13376">
    <property type="entry name" value="INTRAFLAGELLAR TRANSPORT PROTEIN 46 HOMOLOG"/>
    <property type="match status" value="1"/>
</dbReference>
<dbReference type="GO" id="GO:0031514">
    <property type="term" value="C:motile cilium"/>
    <property type="evidence" value="ECO:0007669"/>
    <property type="project" value="TreeGrafter"/>
</dbReference>
<feature type="compositionally biased region" description="Basic and acidic residues" evidence="8">
    <location>
        <begin position="121"/>
        <end position="132"/>
    </location>
</feature>
<evidence type="ECO:0000256" key="6">
    <source>
        <dbReference type="ARBA" id="ARBA00023212"/>
    </source>
</evidence>
<evidence type="ECO:0000256" key="3">
    <source>
        <dbReference type="ARBA" id="ARBA00017206"/>
    </source>
</evidence>
<evidence type="ECO:0000256" key="2">
    <source>
        <dbReference type="ARBA" id="ARBA00007700"/>
    </source>
</evidence>
<feature type="region of interest" description="Disordered" evidence="8">
    <location>
        <begin position="121"/>
        <end position="148"/>
    </location>
</feature>
<evidence type="ECO:0000313" key="10">
    <source>
        <dbReference type="Proteomes" id="UP001054837"/>
    </source>
</evidence>
<dbReference type="AlphaFoldDB" id="A0AAV4X2B4"/>
<evidence type="ECO:0000313" key="9">
    <source>
        <dbReference type="EMBL" id="GIY88798.1"/>
    </source>
</evidence>
<feature type="compositionally biased region" description="Low complexity" evidence="8">
    <location>
        <begin position="133"/>
        <end position="148"/>
    </location>
</feature>
<feature type="compositionally biased region" description="Acidic residues" evidence="8">
    <location>
        <begin position="55"/>
        <end position="80"/>
    </location>
</feature>
<dbReference type="Pfam" id="PF12317">
    <property type="entry name" value="IFT46_B_C"/>
    <property type="match status" value="1"/>
</dbReference>
<protein>
    <recommendedName>
        <fullName evidence="3">Intraflagellar transport protein 46 homolog</fullName>
    </recommendedName>
</protein>
<organism evidence="9 10">
    <name type="scientific">Caerostris darwini</name>
    <dbReference type="NCBI Taxonomy" id="1538125"/>
    <lineage>
        <taxon>Eukaryota</taxon>
        <taxon>Metazoa</taxon>
        <taxon>Ecdysozoa</taxon>
        <taxon>Arthropoda</taxon>
        <taxon>Chelicerata</taxon>
        <taxon>Arachnida</taxon>
        <taxon>Araneae</taxon>
        <taxon>Araneomorphae</taxon>
        <taxon>Entelegynae</taxon>
        <taxon>Araneoidea</taxon>
        <taxon>Araneidae</taxon>
        <taxon>Caerostris</taxon>
    </lineage>
</organism>
<keyword evidence="7" id="KW-0966">Cell projection</keyword>
<dbReference type="GO" id="GO:0030992">
    <property type="term" value="C:intraciliary transport particle B"/>
    <property type="evidence" value="ECO:0007669"/>
    <property type="project" value="TreeGrafter"/>
</dbReference>
<dbReference type="GO" id="GO:0042073">
    <property type="term" value="P:intraciliary transport"/>
    <property type="evidence" value="ECO:0007669"/>
    <property type="project" value="InterPro"/>
</dbReference>
<comment type="subcellular location">
    <subcellularLocation>
        <location evidence="1">Cytoplasm</location>
        <location evidence="1">Cytoskeleton</location>
        <location evidence="1">Cilium basal body</location>
    </subcellularLocation>
</comment>
<feature type="region of interest" description="Disordered" evidence="8">
    <location>
        <begin position="1"/>
        <end position="80"/>
    </location>
</feature>
<dbReference type="InterPro" id="IPR022088">
    <property type="entry name" value="Intraflagellar_transp_cmplxB"/>
</dbReference>
<dbReference type="Proteomes" id="UP001054837">
    <property type="component" value="Unassembled WGS sequence"/>
</dbReference>
<evidence type="ECO:0000256" key="5">
    <source>
        <dbReference type="ARBA" id="ARBA00023069"/>
    </source>
</evidence>
<evidence type="ECO:0000256" key="7">
    <source>
        <dbReference type="ARBA" id="ARBA00023273"/>
    </source>
</evidence>
<comment type="caution">
    <text evidence="9">The sequence shown here is derived from an EMBL/GenBank/DDBJ whole genome shotgun (WGS) entry which is preliminary data.</text>
</comment>
<evidence type="ECO:0000256" key="4">
    <source>
        <dbReference type="ARBA" id="ARBA00022490"/>
    </source>
</evidence>
<keyword evidence="4" id="KW-0963">Cytoplasm</keyword>
<proteinExistence type="inferred from homology"/>
<dbReference type="GO" id="GO:0060271">
    <property type="term" value="P:cilium assembly"/>
    <property type="evidence" value="ECO:0007669"/>
    <property type="project" value="TreeGrafter"/>
</dbReference>
<keyword evidence="10" id="KW-1185">Reference proteome</keyword>
<dbReference type="GO" id="GO:0005815">
    <property type="term" value="C:microtubule organizing center"/>
    <property type="evidence" value="ECO:0007669"/>
    <property type="project" value="TreeGrafter"/>
</dbReference>
<keyword evidence="6" id="KW-0206">Cytoskeleton</keyword>
<evidence type="ECO:0000256" key="1">
    <source>
        <dbReference type="ARBA" id="ARBA00004120"/>
    </source>
</evidence>
<accession>A0AAV4X2B4</accession>
<sequence length="415" mass="47669">MEEEEEKVADAVDGQDVDDKASVLSSITRPMSHSMPRPPSRPAPSARVRALGKEEFDDLNQNSEEEDDEEEEDEEDDEDQGIQIEGARLFRTVLHHPHLEHRPHRDRNFLPGHHYLGRERLLPRRIEGDRSSRSSTSASLSLSNSSSRNEMLNEDILNKVQEYRDLCYLELPYNPKRAYDPADFEHLQVSSDMKELFQYITRYTPQNIDLDTKLRPFIPEFIPAVGDIDAFIKVPRPDDIVDKLGLIALDEPCAKQSDPTVLDLQLRAISKETTFKSVAVKSLENADKRPKEIDAWINSISNLHRSKPPPTVHYSRNMPDIDTLMQEWPSDFEESLNQFGIPSAELDCSLEEYVELICGIMDIPVYRSKIQSLHVLFTLFLEFRNSQHFRSLAMNNEFGDGQRDESGADHLVIRN</sequence>
<reference evidence="9 10" key="1">
    <citation type="submission" date="2021-06" db="EMBL/GenBank/DDBJ databases">
        <title>Caerostris darwini draft genome.</title>
        <authorList>
            <person name="Kono N."/>
            <person name="Arakawa K."/>
        </authorList>
    </citation>
    <scope>NUCLEOTIDE SEQUENCE [LARGE SCALE GENOMIC DNA]</scope>
</reference>
<dbReference type="EMBL" id="BPLQ01015526">
    <property type="protein sequence ID" value="GIY88798.1"/>
    <property type="molecule type" value="Genomic_DNA"/>
</dbReference>
<comment type="similarity">
    <text evidence="2">Belongs to the IFT46 family.</text>
</comment>
<evidence type="ECO:0000256" key="8">
    <source>
        <dbReference type="SAM" id="MobiDB-lite"/>
    </source>
</evidence>
<name>A0AAV4X2B4_9ARAC</name>
<gene>
    <name evidence="9" type="primary">ift46</name>
    <name evidence="9" type="ORF">CDAR_438791</name>
</gene>
<dbReference type="PANTHER" id="PTHR13376:SF0">
    <property type="entry name" value="INTRAFLAGELLAR TRANSPORT PROTEIN 46 HOMOLOG"/>
    <property type="match status" value="1"/>
</dbReference>